<feature type="compositionally biased region" description="Polar residues" evidence="1">
    <location>
        <begin position="399"/>
        <end position="408"/>
    </location>
</feature>
<name>A0ABP1R067_9HEXA</name>
<dbReference type="InterPro" id="IPR045117">
    <property type="entry name" value="ATXN2-like"/>
</dbReference>
<dbReference type="PANTHER" id="PTHR12854:SF7">
    <property type="entry name" value="ATAXIN-2 HOMOLOG"/>
    <property type="match status" value="1"/>
</dbReference>
<evidence type="ECO:0000256" key="1">
    <source>
        <dbReference type="SAM" id="MobiDB-lite"/>
    </source>
</evidence>
<dbReference type="SMART" id="SM01272">
    <property type="entry name" value="LsmAD"/>
    <property type="match status" value="1"/>
</dbReference>
<comment type="caution">
    <text evidence="3">The sequence shown here is derived from an EMBL/GenBank/DDBJ whole genome shotgun (WGS) entry which is preliminary data.</text>
</comment>
<evidence type="ECO:0000313" key="3">
    <source>
        <dbReference type="EMBL" id="CAL8116146.1"/>
    </source>
</evidence>
<proteinExistence type="predicted"/>
<reference evidence="3 4" key="1">
    <citation type="submission" date="2024-08" db="EMBL/GenBank/DDBJ databases">
        <authorList>
            <person name="Cucini C."/>
            <person name="Frati F."/>
        </authorList>
    </citation>
    <scope>NUCLEOTIDE SEQUENCE [LARGE SCALE GENOMIC DNA]</scope>
</reference>
<organism evidence="3 4">
    <name type="scientific">Orchesella dallaii</name>
    <dbReference type="NCBI Taxonomy" id="48710"/>
    <lineage>
        <taxon>Eukaryota</taxon>
        <taxon>Metazoa</taxon>
        <taxon>Ecdysozoa</taxon>
        <taxon>Arthropoda</taxon>
        <taxon>Hexapoda</taxon>
        <taxon>Collembola</taxon>
        <taxon>Entomobryomorpha</taxon>
        <taxon>Entomobryoidea</taxon>
        <taxon>Orchesellidae</taxon>
        <taxon>Orchesellinae</taxon>
        <taxon>Orchesella</taxon>
    </lineage>
</organism>
<dbReference type="InterPro" id="IPR009604">
    <property type="entry name" value="LsmAD_domain"/>
</dbReference>
<feature type="compositionally biased region" description="Polar residues" evidence="1">
    <location>
        <begin position="372"/>
        <end position="391"/>
    </location>
</feature>
<accession>A0ABP1R067</accession>
<gene>
    <name evidence="3" type="ORF">ODALV1_LOCUS17173</name>
</gene>
<feature type="region of interest" description="Disordered" evidence="1">
    <location>
        <begin position="512"/>
        <end position="541"/>
    </location>
</feature>
<dbReference type="PANTHER" id="PTHR12854">
    <property type="entry name" value="ATAXIN 2-RELATED"/>
    <property type="match status" value="1"/>
</dbReference>
<dbReference type="Proteomes" id="UP001642540">
    <property type="component" value="Unassembled WGS sequence"/>
</dbReference>
<sequence>MSQFKETGVAIKKLADKRWRLNWVRNLSNGHLSDVLAACDLAPLGPIDASNRERYQEILINLLRDSPYGALRSIDTYFGLKSEEAREKWFVDFQDDCDSVDGTEADTSFSHSAEAEPLASASIHRMTTMIGSPVEAAYEKDPSGSSVGTPPMYDVISIRSQNCLSLKRIDADLLITPKSRTVAADYLNESVGSGGKQANTSLSGGFATDKAITHRSSTAVRGRGRGGNEKMRELEPAPTWLCSSDETSAKLSLELDEGNTTGKVFWEPKDMFKQNEERYGLVSSFKEDLTGYTTKVDRSNAEFKMQQDEAGRIERQIRQRKRGGSGCGSGRDEDSRPRFSPNQNQALSRPRPLTASPPDDSRRNARTPFKPQGQQIDRQQYSSRQVTNSGGRNVDKCQVPSSSTQRQPVQLRATPPSHNHSAPTVTATEKHIAAKPEKHQAPPPTSDAKVNTSVKTNEKKEGPSAQKQQESAIPTSSIPPKIPPPASASQPLVVSTPKTPAEQLKAFVAGSCAGDSGSKSKVQDLKCQSPPPHKKDLNPGAKAFCPSPKKLNPNAKEFNPNFIHPISSPQIRHPTIAASATNSFASRVDKQSPYTFVQMQVPLLPNPNQMQMISPQHNPTQPYAQNQGLSSASSFATTSGRGGGRWVGTPPAPFRGQEMQHHQHQVQPQPFPMNPGGGGPVAVPPRFSTVSGILAPPQFVASQSGPYSVIRVVPPQRPIMPMVLQPGVGAQMRPSLR</sequence>
<feature type="compositionally biased region" description="Polar residues" evidence="1">
    <location>
        <begin position="416"/>
        <end position="427"/>
    </location>
</feature>
<feature type="region of interest" description="Disordered" evidence="1">
    <location>
        <begin position="307"/>
        <end position="496"/>
    </location>
</feature>
<dbReference type="Pfam" id="PF06741">
    <property type="entry name" value="LsmAD"/>
    <property type="match status" value="1"/>
</dbReference>
<evidence type="ECO:0000313" key="4">
    <source>
        <dbReference type="Proteomes" id="UP001642540"/>
    </source>
</evidence>
<feature type="compositionally biased region" description="Basic and acidic residues" evidence="1">
    <location>
        <begin position="428"/>
        <end position="440"/>
    </location>
</feature>
<protein>
    <recommendedName>
        <fullName evidence="2">LsmAD domain-containing protein</fullName>
    </recommendedName>
</protein>
<feature type="compositionally biased region" description="Basic and acidic residues" evidence="1">
    <location>
        <begin position="307"/>
        <end position="317"/>
    </location>
</feature>
<evidence type="ECO:0000259" key="2">
    <source>
        <dbReference type="SMART" id="SM01272"/>
    </source>
</evidence>
<feature type="domain" description="LsmAD" evidence="2">
    <location>
        <begin position="279"/>
        <end position="337"/>
    </location>
</feature>
<keyword evidence="4" id="KW-1185">Reference proteome</keyword>
<dbReference type="EMBL" id="CAXLJM020000052">
    <property type="protein sequence ID" value="CAL8116146.1"/>
    <property type="molecule type" value="Genomic_DNA"/>
</dbReference>